<name>A0A430LPR6_9HYPO</name>
<dbReference type="SUPFAM" id="SSF57701">
    <property type="entry name" value="Zn2/Cys6 DNA-binding domain"/>
    <property type="match status" value="1"/>
</dbReference>
<dbReference type="InterPro" id="IPR052973">
    <property type="entry name" value="Fungal_sec-metab_reg_TF"/>
</dbReference>
<reference evidence="4 5" key="1">
    <citation type="submission" date="2017-06" db="EMBL/GenBank/DDBJ databases">
        <title>Comparative genomic analysis of Ambrosia Fusariam Clade fungi.</title>
        <authorList>
            <person name="Stajich J.E."/>
            <person name="Carrillo J."/>
            <person name="Kijimoto T."/>
            <person name="Eskalen A."/>
            <person name="O'Donnell K."/>
            <person name="Kasson M."/>
        </authorList>
    </citation>
    <scope>NUCLEOTIDE SEQUENCE [LARGE SCALE GENOMIC DNA]</scope>
    <source>
        <strain evidence="4 5">UCR1854</strain>
    </source>
</reference>
<feature type="region of interest" description="Disordered" evidence="2">
    <location>
        <begin position="280"/>
        <end position="304"/>
    </location>
</feature>
<dbReference type="InterPro" id="IPR036864">
    <property type="entry name" value="Zn2-C6_fun-type_DNA-bd_sf"/>
</dbReference>
<dbReference type="PROSITE" id="PS50048">
    <property type="entry name" value="ZN2_CY6_FUNGAL_2"/>
    <property type="match status" value="1"/>
</dbReference>
<dbReference type="GO" id="GO:0000981">
    <property type="term" value="F:DNA-binding transcription factor activity, RNA polymerase II-specific"/>
    <property type="evidence" value="ECO:0007669"/>
    <property type="project" value="InterPro"/>
</dbReference>
<dbReference type="EMBL" id="MIKF01000113">
    <property type="protein sequence ID" value="RTE77728.1"/>
    <property type="molecule type" value="Genomic_DNA"/>
</dbReference>
<evidence type="ECO:0000259" key="3">
    <source>
        <dbReference type="PROSITE" id="PS50048"/>
    </source>
</evidence>
<feature type="region of interest" description="Disordered" evidence="2">
    <location>
        <begin position="1"/>
        <end position="23"/>
    </location>
</feature>
<gene>
    <name evidence="4" type="ORF">BHE90_007775</name>
</gene>
<dbReference type="GO" id="GO:0008270">
    <property type="term" value="F:zinc ion binding"/>
    <property type="evidence" value="ECO:0007669"/>
    <property type="project" value="InterPro"/>
</dbReference>
<dbReference type="Proteomes" id="UP000287124">
    <property type="component" value="Unassembled WGS sequence"/>
</dbReference>
<organism evidence="4 5">
    <name type="scientific">Fusarium euwallaceae</name>
    <dbReference type="NCBI Taxonomy" id="1147111"/>
    <lineage>
        <taxon>Eukaryota</taxon>
        <taxon>Fungi</taxon>
        <taxon>Dikarya</taxon>
        <taxon>Ascomycota</taxon>
        <taxon>Pezizomycotina</taxon>
        <taxon>Sordariomycetes</taxon>
        <taxon>Hypocreomycetidae</taxon>
        <taxon>Hypocreales</taxon>
        <taxon>Nectriaceae</taxon>
        <taxon>Fusarium</taxon>
        <taxon>Fusarium solani species complex</taxon>
    </lineage>
</organism>
<protein>
    <recommendedName>
        <fullName evidence="3">Zn(2)-C6 fungal-type domain-containing protein</fullName>
    </recommendedName>
</protein>
<accession>A0A430LPR6</accession>
<feature type="compositionally biased region" description="Polar residues" evidence="2">
    <location>
        <begin position="280"/>
        <end position="291"/>
    </location>
</feature>
<comment type="caution">
    <text evidence="4">The sequence shown here is derived from an EMBL/GenBank/DDBJ whole genome shotgun (WGS) entry which is preliminary data.</text>
</comment>
<keyword evidence="5" id="KW-1185">Reference proteome</keyword>
<evidence type="ECO:0000256" key="2">
    <source>
        <dbReference type="SAM" id="MobiDB-lite"/>
    </source>
</evidence>
<evidence type="ECO:0000256" key="1">
    <source>
        <dbReference type="ARBA" id="ARBA00023242"/>
    </source>
</evidence>
<dbReference type="PANTHER" id="PTHR35392">
    <property type="entry name" value="ZN(II)2CYS6 TRANSCRIPTION FACTOR (EUROFUNG)-RELATED-RELATED"/>
    <property type="match status" value="1"/>
</dbReference>
<dbReference type="CDD" id="cd00067">
    <property type="entry name" value="GAL4"/>
    <property type="match status" value="1"/>
</dbReference>
<evidence type="ECO:0000313" key="4">
    <source>
        <dbReference type="EMBL" id="RTE77728.1"/>
    </source>
</evidence>
<feature type="compositionally biased region" description="Low complexity" evidence="2">
    <location>
        <begin position="1"/>
        <end position="14"/>
    </location>
</feature>
<proteinExistence type="predicted"/>
<dbReference type="InterPro" id="IPR001138">
    <property type="entry name" value="Zn2Cys6_DnaBD"/>
</dbReference>
<keyword evidence="1" id="KW-0539">Nucleus</keyword>
<dbReference type="PANTHER" id="PTHR35392:SF5">
    <property type="entry name" value="ZN(2)-C6 FUNGAL-TYPE DOMAIN-CONTAINING PROTEIN"/>
    <property type="match status" value="1"/>
</dbReference>
<feature type="domain" description="Zn(2)-C6 fungal-type" evidence="3">
    <location>
        <begin position="366"/>
        <end position="398"/>
    </location>
</feature>
<dbReference type="AlphaFoldDB" id="A0A430LPR6"/>
<feature type="region of interest" description="Disordered" evidence="2">
    <location>
        <begin position="92"/>
        <end position="128"/>
    </location>
</feature>
<feature type="compositionally biased region" description="Polar residues" evidence="2">
    <location>
        <begin position="92"/>
        <end position="126"/>
    </location>
</feature>
<evidence type="ECO:0000313" key="5">
    <source>
        <dbReference type="Proteomes" id="UP000287124"/>
    </source>
</evidence>
<sequence length="803" mass="88488">MASVSSRMSPNSSSPYEFESAPETDETWQYIDYTASSSGPSSIGFLSDPASGSLGSFAMIGNVHGNSNSPYISGNTPSSYVPGSTPSPYMAGNTPSPYVSGNTSSPFVPANTPSPYVSGNDPSPSAASPLLLGEMDQAVFFSSNPSFPSQPETGNSDMFATATATTDGGFGPAQAFMTPQQYLFPQQQQQDASQFSPQGLNDMTLINNFSADMFSTDSGEQVQVPQVDLNMPQPLQSDPNVPPWNPTNTRGNEGGIFIMDDFSSSSSPKSINSQSSFASTKATYGSTSGKPPTQIRKVKTGKVEKKKTEQSGKFVIVTPNSISAHAGRPNPFECFEAMARTSQRGRKGPLANATKEDALQVRRVGACFCCHSRKVKCDKERPCKSCKKLKIAVPQVVCWQFQDFVPILFPDFIRGHLRKEAMTTFIAESIVSFQVNGVEQGCSVELFSGGRFRAVLAVEAKFFTPKTPDIIQHWHMVNVGPDRVELQSNGAAAIAVELEKTAERDTLKKRTKKYIQELITEPGFVDQVTESFRSTQLPRKILGIIKQYADETESLMVKRALSIYCMHYIMTRQLCLTRHTVDSLRSTGMIAQNDGFVTPRMLARQIKSIIDELMLREMQQLFDIFSKSLKPKIRREWAPCTAAFLVLCLFMEAVETAADTFVVAGNEISMRNSARPEYDRSVALNTCKEVENMPFKQFAYQFHQVYQTHTKEANAKSFNPLFDNSFAEQGELDGPTVTFAAQLRELFFGEDWLELQFLAANDILPNSSSHPFPMSPETLYTGRLVAKFLMSFTDDKAIFGNSV</sequence>